<protein>
    <submittedName>
        <fullName evidence="6">Putative delta(3,5)-Delta(2,4)-dienoyl-CoA isomerase, mitochondrial-like</fullName>
    </submittedName>
</protein>
<comment type="pathway">
    <text evidence="1">Lipid metabolism; fatty acid beta-oxidation.</text>
</comment>
<keyword evidence="5 6" id="KW-0413">Isomerase</keyword>
<dbReference type="FunFam" id="1.10.12.10:FF:000004">
    <property type="entry name" value="Delta3,5-delta2,4-dienoyl-CoA isomerase"/>
    <property type="match status" value="1"/>
</dbReference>
<gene>
    <name evidence="6" type="ORF">BSL78_07967</name>
</gene>
<sequence length="248" mass="27287">MCSEKYSFETLSVTEPSKYVYQVEMNRPTKLNAMNMEFWSEMRTCFSEIAGDPNCRVVVLSGSGRVFTAGLDLKAAGDMLLSHQETEVGRRGFLLRSLIPPMQESFTVIEKCPKPVIAAVHNACVGGGIDMISACDIRLCSQDAFFVIKEVDLGLAADVGTLQRFRSRVFSDKKTLLAGALDLANSISKKSPVAIQGSKVNLVYARDHSVQESLDFQVAWNSLMLQSEDLPKAVMAGMQKEAPEFSKL</sequence>
<dbReference type="PANTHER" id="PTHR43149:SF1">
    <property type="entry name" value="DELTA(3,5)-DELTA(2,4)-DIENOYL-COA ISOMERASE, MITOCHONDRIAL"/>
    <property type="match status" value="1"/>
</dbReference>
<dbReference type="InterPro" id="IPR029045">
    <property type="entry name" value="ClpP/crotonase-like_dom_sf"/>
</dbReference>
<dbReference type="InterPro" id="IPR001753">
    <property type="entry name" value="Enoyl-CoA_hydra/iso"/>
</dbReference>
<evidence type="ECO:0000256" key="2">
    <source>
        <dbReference type="ARBA" id="ARBA00005254"/>
    </source>
</evidence>
<accession>A0A2G8L4J1</accession>
<name>A0A2G8L4J1_STIJA</name>
<evidence type="ECO:0000256" key="3">
    <source>
        <dbReference type="ARBA" id="ARBA00022832"/>
    </source>
</evidence>
<evidence type="ECO:0000313" key="6">
    <source>
        <dbReference type="EMBL" id="PIK55125.1"/>
    </source>
</evidence>
<dbReference type="Pfam" id="PF00378">
    <property type="entry name" value="ECH_1"/>
    <property type="match status" value="1"/>
</dbReference>
<dbReference type="OrthoDB" id="14970at2759"/>
<reference evidence="6 7" key="1">
    <citation type="journal article" date="2017" name="PLoS Biol.">
        <title>The sea cucumber genome provides insights into morphological evolution and visceral regeneration.</title>
        <authorList>
            <person name="Zhang X."/>
            <person name="Sun L."/>
            <person name="Yuan J."/>
            <person name="Sun Y."/>
            <person name="Gao Y."/>
            <person name="Zhang L."/>
            <person name="Li S."/>
            <person name="Dai H."/>
            <person name="Hamel J.F."/>
            <person name="Liu C."/>
            <person name="Yu Y."/>
            <person name="Liu S."/>
            <person name="Lin W."/>
            <person name="Guo K."/>
            <person name="Jin S."/>
            <person name="Xu P."/>
            <person name="Storey K.B."/>
            <person name="Huan P."/>
            <person name="Zhang T."/>
            <person name="Zhou Y."/>
            <person name="Zhang J."/>
            <person name="Lin C."/>
            <person name="Li X."/>
            <person name="Xing L."/>
            <person name="Huo D."/>
            <person name="Sun M."/>
            <person name="Wang L."/>
            <person name="Mercier A."/>
            <person name="Li F."/>
            <person name="Yang H."/>
            <person name="Xiang J."/>
        </authorList>
    </citation>
    <scope>NUCLEOTIDE SEQUENCE [LARGE SCALE GENOMIC DNA]</scope>
    <source>
        <strain evidence="6">Shaxun</strain>
        <tissue evidence="6">Muscle</tissue>
    </source>
</reference>
<organism evidence="6 7">
    <name type="scientific">Stichopus japonicus</name>
    <name type="common">Sea cucumber</name>
    <dbReference type="NCBI Taxonomy" id="307972"/>
    <lineage>
        <taxon>Eukaryota</taxon>
        <taxon>Metazoa</taxon>
        <taxon>Echinodermata</taxon>
        <taxon>Eleutherozoa</taxon>
        <taxon>Echinozoa</taxon>
        <taxon>Holothuroidea</taxon>
        <taxon>Aspidochirotacea</taxon>
        <taxon>Aspidochirotida</taxon>
        <taxon>Stichopodidae</taxon>
        <taxon>Apostichopus</taxon>
    </lineage>
</organism>
<dbReference type="InterPro" id="IPR045002">
    <property type="entry name" value="Ech1-like"/>
</dbReference>
<keyword evidence="3" id="KW-0276">Fatty acid metabolism</keyword>
<dbReference type="InterPro" id="IPR014748">
    <property type="entry name" value="Enoyl-CoA_hydra_C"/>
</dbReference>
<dbReference type="GO" id="GO:0006635">
    <property type="term" value="P:fatty acid beta-oxidation"/>
    <property type="evidence" value="ECO:0007669"/>
    <property type="project" value="UniProtKB-UniPathway"/>
</dbReference>
<dbReference type="UniPathway" id="UPA00659"/>
<dbReference type="AlphaFoldDB" id="A0A2G8L4J1"/>
<evidence type="ECO:0000256" key="5">
    <source>
        <dbReference type="ARBA" id="ARBA00023235"/>
    </source>
</evidence>
<dbReference type="SUPFAM" id="SSF52096">
    <property type="entry name" value="ClpP/crotonase"/>
    <property type="match status" value="1"/>
</dbReference>
<comment type="similarity">
    <text evidence="2">Belongs to the enoyl-CoA hydratase/isomerase family.</text>
</comment>
<dbReference type="CDD" id="cd06558">
    <property type="entry name" value="crotonase-like"/>
    <property type="match status" value="1"/>
</dbReference>
<dbReference type="PANTHER" id="PTHR43149">
    <property type="entry name" value="ENOYL-COA HYDRATASE"/>
    <property type="match status" value="1"/>
</dbReference>
<evidence type="ECO:0000256" key="1">
    <source>
        <dbReference type="ARBA" id="ARBA00005005"/>
    </source>
</evidence>
<dbReference type="Gene3D" id="1.10.12.10">
    <property type="entry name" value="Lyase 2-enoyl-coa Hydratase, Chain A, domain 2"/>
    <property type="match status" value="1"/>
</dbReference>
<keyword evidence="7" id="KW-1185">Reference proteome</keyword>
<keyword evidence="4" id="KW-0443">Lipid metabolism</keyword>
<dbReference type="STRING" id="307972.A0A2G8L4J1"/>
<evidence type="ECO:0000313" key="7">
    <source>
        <dbReference type="Proteomes" id="UP000230750"/>
    </source>
</evidence>
<dbReference type="Proteomes" id="UP000230750">
    <property type="component" value="Unassembled WGS sequence"/>
</dbReference>
<proteinExistence type="inferred from homology"/>
<dbReference type="GO" id="GO:0005739">
    <property type="term" value="C:mitochondrion"/>
    <property type="evidence" value="ECO:0007669"/>
    <property type="project" value="TreeGrafter"/>
</dbReference>
<dbReference type="EMBL" id="MRZV01000224">
    <property type="protein sequence ID" value="PIK55125.1"/>
    <property type="molecule type" value="Genomic_DNA"/>
</dbReference>
<evidence type="ECO:0000256" key="4">
    <source>
        <dbReference type="ARBA" id="ARBA00023098"/>
    </source>
</evidence>
<comment type="caution">
    <text evidence="6">The sequence shown here is derived from an EMBL/GenBank/DDBJ whole genome shotgun (WGS) entry which is preliminary data.</text>
</comment>
<dbReference type="GO" id="GO:0051750">
    <property type="term" value="F:delta(3,5)-delta(2,4)-dienoyl-CoA isomerase activity"/>
    <property type="evidence" value="ECO:0007669"/>
    <property type="project" value="TreeGrafter"/>
</dbReference>
<dbReference type="Gene3D" id="3.90.226.10">
    <property type="entry name" value="2-enoyl-CoA Hydratase, Chain A, domain 1"/>
    <property type="match status" value="1"/>
</dbReference>